<evidence type="ECO:0000313" key="3">
    <source>
        <dbReference type="EMBL" id="RXW13559.1"/>
    </source>
</evidence>
<dbReference type="OrthoDB" id="538223at2759"/>
<protein>
    <recommendedName>
        <fullName evidence="2">Nephrocystin 3-like N-terminal domain-containing protein</fullName>
    </recommendedName>
</protein>
<evidence type="ECO:0000259" key="2">
    <source>
        <dbReference type="Pfam" id="PF24883"/>
    </source>
</evidence>
<comment type="caution">
    <text evidence="3">The sequence shown here is derived from an EMBL/GenBank/DDBJ whole genome shotgun (WGS) entry which is preliminary data.</text>
</comment>
<keyword evidence="4" id="KW-1185">Reference proteome</keyword>
<dbReference type="PANTHER" id="PTHR10039">
    <property type="entry name" value="AMELOGENIN"/>
    <property type="match status" value="1"/>
</dbReference>
<accession>A0A4Q2D3I9</accession>
<dbReference type="STRING" id="2316362.A0A4Q2D3I9"/>
<name>A0A4Q2D3I9_9AGAR</name>
<dbReference type="EMBL" id="SDEE01000882">
    <property type="protein sequence ID" value="RXW13559.1"/>
    <property type="molecule type" value="Genomic_DNA"/>
</dbReference>
<evidence type="ECO:0000256" key="1">
    <source>
        <dbReference type="ARBA" id="ARBA00022737"/>
    </source>
</evidence>
<gene>
    <name evidence="3" type="ORF">EST38_g12295</name>
</gene>
<dbReference type="PANTHER" id="PTHR10039:SF14">
    <property type="entry name" value="NACHT DOMAIN-CONTAINING PROTEIN"/>
    <property type="match status" value="1"/>
</dbReference>
<organism evidence="3 4">
    <name type="scientific">Candolleomyces aberdarensis</name>
    <dbReference type="NCBI Taxonomy" id="2316362"/>
    <lineage>
        <taxon>Eukaryota</taxon>
        <taxon>Fungi</taxon>
        <taxon>Dikarya</taxon>
        <taxon>Basidiomycota</taxon>
        <taxon>Agaricomycotina</taxon>
        <taxon>Agaricomycetes</taxon>
        <taxon>Agaricomycetidae</taxon>
        <taxon>Agaricales</taxon>
        <taxon>Agaricineae</taxon>
        <taxon>Psathyrellaceae</taxon>
        <taxon>Candolleomyces</taxon>
    </lineage>
</organism>
<feature type="domain" description="Nephrocystin 3-like N-terminal" evidence="2">
    <location>
        <begin position="49"/>
        <end position="99"/>
    </location>
</feature>
<dbReference type="Pfam" id="PF24883">
    <property type="entry name" value="NPHP3_N"/>
    <property type="match status" value="1"/>
</dbReference>
<evidence type="ECO:0000313" key="4">
    <source>
        <dbReference type="Proteomes" id="UP000290288"/>
    </source>
</evidence>
<dbReference type="Proteomes" id="UP000290288">
    <property type="component" value="Unassembled WGS sequence"/>
</dbReference>
<dbReference type="AlphaFoldDB" id="A0A4Q2D3I9"/>
<proteinExistence type="predicted"/>
<reference evidence="3 4" key="1">
    <citation type="submission" date="2019-01" db="EMBL/GenBank/DDBJ databases">
        <title>Draft genome sequence of Psathyrella aberdarensis IHI B618.</title>
        <authorList>
            <person name="Buettner E."/>
            <person name="Kellner H."/>
        </authorList>
    </citation>
    <scope>NUCLEOTIDE SEQUENCE [LARGE SCALE GENOMIC DNA]</scope>
    <source>
        <strain evidence="3 4">IHI B618</strain>
    </source>
</reference>
<sequence>MAVTIPEAAPFIQAAVEAASASTAMSVTEQLHRFVFEPFQAAAGRGFRSTKLFTTPFLIVIDGLDECEDQQEAQAFIDSMIDFFKHNPHIPLRFFITSRVEQHIQSHLQADSVVMDDLVGHGSRDDIATFLETAFEAESQRNPIIQAYIRQNGSWPQKTDKERLVNYIGGSFIFASALFKYIVTPSGDGLTPMKRLALAFNMDPGLDGLYTQTLARAAHLSHFSDVISTIARLRAPLSISGIADLLGIQSFEVVHVLVDLQAIIQVPGTDSLPITLCHTSLQDFLKNKSRSGRFCAPPSRHLRLAYLCFNVNMKNGQKESPLQHTNDDHSRSRQADALLYSRHACQVHWYRFWEVCWHNFDLEELARQTVPNDYVPQALGMYMLTEWTKHLARGLDSRDSDDIKHWLETPVGLIVGKWLRDGIEITDDTFKVFERNVNLAFQAVRTKLPELLPQWRYVHRTSDTFDLNLVARSLVTCDRFIGLRMDYVAKSASWGED</sequence>
<keyword evidence="1" id="KW-0677">Repeat</keyword>
<dbReference type="InterPro" id="IPR056884">
    <property type="entry name" value="NPHP3-like_N"/>
</dbReference>